<evidence type="ECO:0000313" key="5">
    <source>
        <dbReference type="EMBL" id="KAK8964906.1"/>
    </source>
</evidence>
<evidence type="ECO:0000256" key="4">
    <source>
        <dbReference type="SAM" id="MobiDB-lite"/>
    </source>
</evidence>
<feature type="compositionally biased region" description="Basic and acidic residues" evidence="4">
    <location>
        <begin position="24"/>
        <end position="37"/>
    </location>
</feature>
<keyword evidence="5" id="KW-0418">Kinase</keyword>
<evidence type="ECO:0000256" key="2">
    <source>
        <dbReference type="ARBA" id="ARBA00022527"/>
    </source>
</evidence>
<evidence type="ECO:0000256" key="1">
    <source>
        <dbReference type="ARBA" id="ARBA00004370"/>
    </source>
</evidence>
<keyword evidence="3" id="KW-0472">Membrane</keyword>
<name>A0ABR2MLG2_9ASPA</name>
<dbReference type="Gene3D" id="3.30.200.20">
    <property type="entry name" value="Phosphorylase Kinase, domain 1"/>
    <property type="match status" value="1"/>
</dbReference>
<dbReference type="InterPro" id="IPR011009">
    <property type="entry name" value="Kinase-like_dom_sf"/>
</dbReference>
<gene>
    <name evidence="5" type="ORF">KSP40_PGU021571</name>
</gene>
<dbReference type="PANTHER" id="PTHR47985:SF4">
    <property type="entry name" value="SERINE_THREONINE-PROTEIN KINASE PBL27"/>
    <property type="match status" value="1"/>
</dbReference>
<feature type="compositionally biased region" description="Acidic residues" evidence="4">
    <location>
        <begin position="14"/>
        <end position="23"/>
    </location>
</feature>
<accession>A0ABR2MLG2</accession>
<proteinExistence type="predicted"/>
<reference evidence="5 6" key="1">
    <citation type="journal article" date="2022" name="Nat. Plants">
        <title>Genomes of leafy and leafless Platanthera orchids illuminate the evolution of mycoheterotrophy.</title>
        <authorList>
            <person name="Li M.H."/>
            <person name="Liu K.W."/>
            <person name="Li Z."/>
            <person name="Lu H.C."/>
            <person name="Ye Q.L."/>
            <person name="Zhang D."/>
            <person name="Wang J.Y."/>
            <person name="Li Y.F."/>
            <person name="Zhong Z.M."/>
            <person name="Liu X."/>
            <person name="Yu X."/>
            <person name="Liu D.K."/>
            <person name="Tu X.D."/>
            <person name="Liu B."/>
            <person name="Hao Y."/>
            <person name="Liao X.Y."/>
            <person name="Jiang Y.T."/>
            <person name="Sun W.H."/>
            <person name="Chen J."/>
            <person name="Chen Y.Q."/>
            <person name="Ai Y."/>
            <person name="Zhai J.W."/>
            <person name="Wu S.S."/>
            <person name="Zhou Z."/>
            <person name="Hsiao Y.Y."/>
            <person name="Wu W.L."/>
            <person name="Chen Y.Y."/>
            <person name="Lin Y.F."/>
            <person name="Hsu J.L."/>
            <person name="Li C.Y."/>
            <person name="Wang Z.W."/>
            <person name="Zhao X."/>
            <person name="Zhong W.Y."/>
            <person name="Ma X.K."/>
            <person name="Ma L."/>
            <person name="Huang J."/>
            <person name="Chen G.Z."/>
            <person name="Huang M.Z."/>
            <person name="Huang L."/>
            <person name="Peng D.H."/>
            <person name="Luo Y.B."/>
            <person name="Zou S.Q."/>
            <person name="Chen S.P."/>
            <person name="Lan S."/>
            <person name="Tsai W.C."/>
            <person name="Van de Peer Y."/>
            <person name="Liu Z.J."/>
        </authorList>
    </citation>
    <scope>NUCLEOTIDE SEQUENCE [LARGE SCALE GENOMIC DNA]</scope>
    <source>
        <strain evidence="5">Lor288</strain>
    </source>
</reference>
<keyword evidence="6" id="KW-1185">Reference proteome</keyword>
<keyword evidence="2" id="KW-0723">Serine/threonine-protein kinase</keyword>
<evidence type="ECO:0000256" key="3">
    <source>
        <dbReference type="ARBA" id="ARBA00023136"/>
    </source>
</evidence>
<feature type="region of interest" description="Disordered" evidence="4">
    <location>
        <begin position="12"/>
        <end position="50"/>
    </location>
</feature>
<dbReference type="SUPFAM" id="SSF56112">
    <property type="entry name" value="Protein kinase-like (PK-like)"/>
    <property type="match status" value="1"/>
</dbReference>
<comment type="caution">
    <text evidence="5">The sequence shown here is derived from an EMBL/GenBank/DDBJ whole genome shotgun (WGS) entry which is preliminary data.</text>
</comment>
<sequence>MPCFFPSFFPCFDGNDDGEEEFGSDGREQDEKREEKPMMPPSVDIFPAGNGGSNVRNSFDSKKELVSDFKEPVNILQRAQLDGSKREALDKKKSSGSDFSARIFTFRELAAATKNFRQECILGEGGFGTVHKGHLETGQVCLLFEYNF</sequence>
<protein>
    <submittedName>
        <fullName evidence="5">Serine/threonine-protein kinase</fullName>
    </submittedName>
</protein>
<evidence type="ECO:0000313" key="6">
    <source>
        <dbReference type="Proteomes" id="UP001412067"/>
    </source>
</evidence>
<dbReference type="PANTHER" id="PTHR47985">
    <property type="entry name" value="OS07G0668900 PROTEIN"/>
    <property type="match status" value="1"/>
</dbReference>
<organism evidence="5 6">
    <name type="scientific">Platanthera guangdongensis</name>
    <dbReference type="NCBI Taxonomy" id="2320717"/>
    <lineage>
        <taxon>Eukaryota</taxon>
        <taxon>Viridiplantae</taxon>
        <taxon>Streptophyta</taxon>
        <taxon>Embryophyta</taxon>
        <taxon>Tracheophyta</taxon>
        <taxon>Spermatophyta</taxon>
        <taxon>Magnoliopsida</taxon>
        <taxon>Liliopsida</taxon>
        <taxon>Asparagales</taxon>
        <taxon>Orchidaceae</taxon>
        <taxon>Orchidoideae</taxon>
        <taxon>Orchideae</taxon>
        <taxon>Orchidinae</taxon>
        <taxon>Platanthera</taxon>
    </lineage>
</organism>
<dbReference type="GO" id="GO:0016301">
    <property type="term" value="F:kinase activity"/>
    <property type="evidence" value="ECO:0007669"/>
    <property type="project" value="UniProtKB-KW"/>
</dbReference>
<dbReference type="EMBL" id="JBBWWR010000006">
    <property type="protein sequence ID" value="KAK8964906.1"/>
    <property type="molecule type" value="Genomic_DNA"/>
</dbReference>
<dbReference type="Proteomes" id="UP001412067">
    <property type="component" value="Unassembled WGS sequence"/>
</dbReference>
<comment type="subcellular location">
    <subcellularLocation>
        <location evidence="1">Membrane</location>
    </subcellularLocation>
</comment>
<keyword evidence="5" id="KW-0808">Transferase</keyword>